<dbReference type="FunFam" id="3.30.160.60:FF:002343">
    <property type="entry name" value="Zinc finger protein 33A"/>
    <property type="match status" value="1"/>
</dbReference>
<feature type="domain" description="C2H2-type" evidence="13">
    <location>
        <begin position="271"/>
        <end position="298"/>
    </location>
</feature>
<gene>
    <name evidence="14" type="primary">Znf569_0</name>
    <name evidence="14" type="ORF">GWK47_021149</name>
</gene>
<feature type="region of interest" description="Disordered" evidence="12">
    <location>
        <begin position="323"/>
        <end position="356"/>
    </location>
</feature>
<feature type="domain" description="C2H2-type" evidence="13">
    <location>
        <begin position="87"/>
        <end position="114"/>
    </location>
</feature>
<dbReference type="PROSITE" id="PS50157">
    <property type="entry name" value="ZINC_FINGER_C2H2_2"/>
    <property type="match status" value="8"/>
</dbReference>
<evidence type="ECO:0000256" key="12">
    <source>
        <dbReference type="SAM" id="MobiDB-lite"/>
    </source>
</evidence>
<evidence type="ECO:0000256" key="11">
    <source>
        <dbReference type="PROSITE-ProRule" id="PRU00042"/>
    </source>
</evidence>
<evidence type="ECO:0000256" key="9">
    <source>
        <dbReference type="ARBA" id="ARBA00023163"/>
    </source>
</evidence>
<evidence type="ECO:0000256" key="1">
    <source>
        <dbReference type="ARBA" id="ARBA00004123"/>
    </source>
</evidence>
<feature type="domain" description="C2H2-type" evidence="13">
    <location>
        <begin position="388"/>
        <end position="415"/>
    </location>
</feature>
<dbReference type="InterPro" id="IPR036236">
    <property type="entry name" value="Znf_C2H2_sf"/>
</dbReference>
<keyword evidence="9" id="KW-0804">Transcription</keyword>
<keyword evidence="3" id="KW-0479">Metal-binding</keyword>
<protein>
    <submittedName>
        <fullName evidence="14">Zinc finger protein 569</fullName>
    </submittedName>
</protein>
<comment type="subcellular location">
    <subcellularLocation>
        <location evidence="1">Nucleus</location>
    </subcellularLocation>
</comment>
<organism evidence="14 15">
    <name type="scientific">Chionoecetes opilio</name>
    <name type="common">Atlantic snow crab</name>
    <name type="synonym">Cancer opilio</name>
    <dbReference type="NCBI Taxonomy" id="41210"/>
    <lineage>
        <taxon>Eukaryota</taxon>
        <taxon>Metazoa</taxon>
        <taxon>Ecdysozoa</taxon>
        <taxon>Arthropoda</taxon>
        <taxon>Crustacea</taxon>
        <taxon>Multicrustacea</taxon>
        <taxon>Malacostraca</taxon>
        <taxon>Eumalacostraca</taxon>
        <taxon>Eucarida</taxon>
        <taxon>Decapoda</taxon>
        <taxon>Pleocyemata</taxon>
        <taxon>Brachyura</taxon>
        <taxon>Eubrachyura</taxon>
        <taxon>Majoidea</taxon>
        <taxon>Majidae</taxon>
        <taxon>Chionoecetes</taxon>
    </lineage>
</organism>
<feature type="domain" description="C2H2-type" evidence="13">
    <location>
        <begin position="360"/>
        <end position="387"/>
    </location>
</feature>
<dbReference type="FunFam" id="3.30.160.60:FF:000100">
    <property type="entry name" value="Zinc finger 45-like"/>
    <property type="match status" value="1"/>
</dbReference>
<dbReference type="SUPFAM" id="SSF57667">
    <property type="entry name" value="beta-beta-alpha zinc fingers"/>
    <property type="match status" value="6"/>
</dbReference>
<dbReference type="SMART" id="SM00355">
    <property type="entry name" value="ZnF_C2H2"/>
    <property type="match status" value="9"/>
</dbReference>
<evidence type="ECO:0000256" key="10">
    <source>
        <dbReference type="ARBA" id="ARBA00023242"/>
    </source>
</evidence>
<feature type="domain" description="C2H2-type" evidence="13">
    <location>
        <begin position="416"/>
        <end position="443"/>
    </location>
</feature>
<dbReference type="FunFam" id="3.30.160.60:FF:000395">
    <property type="entry name" value="zinc finger protein 513"/>
    <property type="match status" value="1"/>
</dbReference>
<evidence type="ECO:0000259" key="13">
    <source>
        <dbReference type="PROSITE" id="PS50157"/>
    </source>
</evidence>
<keyword evidence="7" id="KW-0805">Transcription regulation</keyword>
<keyword evidence="15" id="KW-1185">Reference proteome</keyword>
<sequence length="480" mass="54206">MHSQFKVELMGSMWVFLGHSTVQKSFGFRRGSNSGHRERQSETLTTLLPPPHVRWGSLQVGLDTADYWTTPSHPKLAWSGHINPKMHNCPYCDFSSNVLSRLQRHISVHSGDRPYACPHCPYSCSRKGNLQTHIRTHTGEKPYSCPHCSYRSSRMFSLKSHITSRHPPHSLRSPNTCGLAEEEEEVEVEELWLEAGGSAAATPPQYGSTTALTVDHTEDIGPWWRGRATAGGGKSLTPSSKVLTCSFCTYTTNVQTNLKKHARTHTGEKPYACSYCPFRATQTENLKRHIRTHTGEKPYACHHCLYRASEKSSLHNHIRVHHAAERRASPPPQTQDKSEGDSDPGPGKIEVIPGHPPKPHQCPYCAYITSNYAHLMRHLRTHTGEKPYSCPYCSFRAAQKDNLKRHVRTHTGEKPFACDQCPYTFSEKTNLKTHMRSANGDRGAEDTQSKPEPEPEPHEPQYQYETSPLSPMPLLHRRQV</sequence>
<evidence type="ECO:0000256" key="7">
    <source>
        <dbReference type="ARBA" id="ARBA00023015"/>
    </source>
</evidence>
<dbReference type="InterPro" id="IPR013087">
    <property type="entry name" value="Znf_C2H2_type"/>
</dbReference>
<name>A0A8J4XPB6_CHIOP</name>
<feature type="region of interest" description="Disordered" evidence="12">
    <location>
        <begin position="433"/>
        <end position="480"/>
    </location>
</feature>
<feature type="domain" description="C2H2-type" evidence="13">
    <location>
        <begin position="243"/>
        <end position="270"/>
    </location>
</feature>
<dbReference type="FunFam" id="3.30.160.60:FF:001156">
    <property type="entry name" value="Zinc finger protein 407"/>
    <property type="match status" value="1"/>
</dbReference>
<dbReference type="FunFam" id="3.30.160.60:FF:000624">
    <property type="entry name" value="zinc finger protein 697"/>
    <property type="match status" value="1"/>
</dbReference>
<feature type="domain" description="C2H2-type" evidence="13">
    <location>
        <begin position="299"/>
        <end position="327"/>
    </location>
</feature>
<feature type="compositionally biased region" description="Basic and acidic residues" evidence="12">
    <location>
        <begin position="442"/>
        <end position="459"/>
    </location>
</feature>
<evidence type="ECO:0000313" key="14">
    <source>
        <dbReference type="EMBL" id="KAG0711193.1"/>
    </source>
</evidence>
<evidence type="ECO:0000256" key="2">
    <source>
        <dbReference type="ARBA" id="ARBA00006991"/>
    </source>
</evidence>
<evidence type="ECO:0000256" key="4">
    <source>
        <dbReference type="ARBA" id="ARBA00022737"/>
    </source>
</evidence>
<dbReference type="FunFam" id="3.30.160.60:FF:001485">
    <property type="entry name" value="Krueppel-related zinc finger protein"/>
    <property type="match status" value="1"/>
</dbReference>
<dbReference type="GO" id="GO:0048598">
    <property type="term" value="P:embryonic morphogenesis"/>
    <property type="evidence" value="ECO:0007669"/>
    <property type="project" value="UniProtKB-ARBA"/>
</dbReference>
<evidence type="ECO:0000256" key="3">
    <source>
        <dbReference type="ARBA" id="ARBA00022723"/>
    </source>
</evidence>
<accession>A0A8J4XPB6</accession>
<dbReference type="PANTHER" id="PTHR24408:SF58">
    <property type="entry name" value="TRANSCRIPTION FACTOR (TFIIIA), PUTATIVE (AFU_ORTHOLOGUE AFUA_1G05150)-RELATED"/>
    <property type="match status" value="1"/>
</dbReference>
<dbReference type="GO" id="GO:0000981">
    <property type="term" value="F:DNA-binding transcription factor activity, RNA polymerase II-specific"/>
    <property type="evidence" value="ECO:0007669"/>
    <property type="project" value="TreeGrafter"/>
</dbReference>
<dbReference type="Proteomes" id="UP000770661">
    <property type="component" value="Unassembled WGS sequence"/>
</dbReference>
<comment type="similarity">
    <text evidence="2">Belongs to the krueppel C2H2-type zinc-finger protein family.</text>
</comment>
<evidence type="ECO:0000313" key="15">
    <source>
        <dbReference type="Proteomes" id="UP000770661"/>
    </source>
</evidence>
<dbReference type="EMBL" id="JACEEZ010023553">
    <property type="protein sequence ID" value="KAG0711193.1"/>
    <property type="molecule type" value="Genomic_DNA"/>
</dbReference>
<comment type="caution">
    <text evidence="14">The sequence shown here is derived from an EMBL/GenBank/DDBJ whole genome shotgun (WGS) entry which is preliminary data.</text>
</comment>
<dbReference type="Pfam" id="PF13909">
    <property type="entry name" value="zf-H2C2_5"/>
    <property type="match status" value="1"/>
</dbReference>
<feature type="domain" description="C2H2-type" evidence="13">
    <location>
        <begin position="115"/>
        <end position="142"/>
    </location>
</feature>
<dbReference type="OrthoDB" id="6330646at2759"/>
<reference evidence="14" key="1">
    <citation type="submission" date="2020-07" db="EMBL/GenBank/DDBJ databases">
        <title>The High-quality genome of the commercially important snow crab, Chionoecetes opilio.</title>
        <authorList>
            <person name="Jeong J.-H."/>
            <person name="Ryu S."/>
        </authorList>
    </citation>
    <scope>NUCLEOTIDE SEQUENCE</scope>
    <source>
        <strain evidence="14">MADBK_172401_WGS</strain>
        <tissue evidence="14">Digestive gland</tissue>
    </source>
</reference>
<dbReference type="Gene3D" id="3.30.160.60">
    <property type="entry name" value="Classic Zinc Finger"/>
    <property type="match status" value="9"/>
</dbReference>
<keyword evidence="5 11" id="KW-0863">Zinc-finger</keyword>
<keyword evidence="8" id="KW-0238">DNA-binding</keyword>
<dbReference type="GO" id="GO:0043565">
    <property type="term" value="F:sequence-specific DNA binding"/>
    <property type="evidence" value="ECO:0007669"/>
    <property type="project" value="TreeGrafter"/>
</dbReference>
<keyword evidence="6" id="KW-0862">Zinc</keyword>
<dbReference type="PROSITE" id="PS00028">
    <property type="entry name" value="ZINC_FINGER_C2H2_1"/>
    <property type="match status" value="1"/>
</dbReference>
<dbReference type="GO" id="GO:0008270">
    <property type="term" value="F:zinc ion binding"/>
    <property type="evidence" value="ECO:0007669"/>
    <property type="project" value="UniProtKB-KW"/>
</dbReference>
<dbReference type="PANTHER" id="PTHR24408">
    <property type="entry name" value="ZINC FINGER PROTEIN"/>
    <property type="match status" value="1"/>
</dbReference>
<keyword evidence="4" id="KW-0677">Repeat</keyword>
<evidence type="ECO:0000256" key="5">
    <source>
        <dbReference type="ARBA" id="ARBA00022771"/>
    </source>
</evidence>
<dbReference type="AlphaFoldDB" id="A0A8J4XPB6"/>
<proteinExistence type="inferred from homology"/>
<dbReference type="GO" id="GO:0005634">
    <property type="term" value="C:nucleus"/>
    <property type="evidence" value="ECO:0007669"/>
    <property type="project" value="UniProtKB-SubCell"/>
</dbReference>
<keyword evidence="10" id="KW-0539">Nucleus</keyword>
<evidence type="ECO:0000256" key="8">
    <source>
        <dbReference type="ARBA" id="ARBA00023125"/>
    </source>
</evidence>
<dbReference type="Pfam" id="PF00096">
    <property type="entry name" value="zf-C2H2"/>
    <property type="match status" value="4"/>
</dbReference>
<evidence type="ECO:0000256" key="6">
    <source>
        <dbReference type="ARBA" id="ARBA00022833"/>
    </source>
</evidence>